<evidence type="ECO:0000313" key="1">
    <source>
        <dbReference type="EMBL" id="NHQ85407.1"/>
    </source>
</evidence>
<gene>
    <name evidence="1" type="ORF">HA050_04670</name>
</gene>
<evidence type="ECO:0008006" key="3">
    <source>
        <dbReference type="Google" id="ProtNLM"/>
    </source>
</evidence>
<accession>A0ABX0KTG9</accession>
<dbReference type="RefSeq" id="WP_166822696.1">
    <property type="nucleotide sequence ID" value="NZ_JAAOLX010000002.1"/>
</dbReference>
<dbReference type="Proteomes" id="UP000712570">
    <property type="component" value="Unassembled WGS sequence"/>
</dbReference>
<comment type="caution">
    <text evidence="1">The sequence shown here is derived from an EMBL/GenBank/DDBJ whole genome shotgun (WGS) entry which is preliminary data.</text>
</comment>
<name>A0ABX0KTG9_9NEIS</name>
<keyword evidence="2" id="KW-1185">Reference proteome</keyword>
<evidence type="ECO:0000313" key="2">
    <source>
        <dbReference type="Proteomes" id="UP000712570"/>
    </source>
</evidence>
<sequence length="114" mass="12762">MKYLWAGIYIAFSVQIASHSHASVLEIKPDTELNTMGEVNHFIEAPTKKTNDINKAIPEWKQLRIADMARHSTSPAQTNAMMTAPHKTIPEPETYLLISLGVIALISKGLHRNR</sequence>
<reference evidence="1 2" key="1">
    <citation type="submission" date="2020-03" db="EMBL/GenBank/DDBJ databases">
        <title>Draft genome sequence of environmentally isolated violet-colored cultures.</title>
        <authorList>
            <person name="Wilson H.S."/>
        </authorList>
    </citation>
    <scope>NUCLEOTIDE SEQUENCE [LARGE SCALE GENOMIC DNA]</scope>
    <source>
        <strain evidence="1 2">HSC-16F04</strain>
    </source>
</reference>
<protein>
    <recommendedName>
        <fullName evidence="3">PEP-CTERM protein-sorting domain-containing protein</fullName>
    </recommendedName>
</protein>
<organism evidence="1 2">
    <name type="scientific">Iodobacter violaceini</name>
    <dbReference type="NCBI Taxonomy" id="3044271"/>
    <lineage>
        <taxon>Bacteria</taxon>
        <taxon>Pseudomonadati</taxon>
        <taxon>Pseudomonadota</taxon>
        <taxon>Betaproteobacteria</taxon>
        <taxon>Neisseriales</taxon>
        <taxon>Chitinibacteraceae</taxon>
        <taxon>Iodobacter</taxon>
    </lineage>
</organism>
<proteinExistence type="predicted"/>
<dbReference type="EMBL" id="JAAOLX010000002">
    <property type="protein sequence ID" value="NHQ85407.1"/>
    <property type="molecule type" value="Genomic_DNA"/>
</dbReference>